<protein>
    <submittedName>
        <fullName evidence="1">KHP30-like phage protein</fullName>
    </submittedName>
</protein>
<evidence type="ECO:0000313" key="1">
    <source>
        <dbReference type="EMBL" id="BAO96719.1"/>
    </source>
</evidence>
<sequence>MKQRVKTVSYLARAEFDIKNGSYDLAALPSGAEVVKCDLEVVGEVIAAKASVGFKDEEKVNFFLDDIDLTAGSYSTSAKCYTALDTKVISAKIVNASGNAKGVLRVLYFLPSETEVEY</sequence>
<organism evidence="1">
    <name type="scientific">Helicobacter pylori</name>
    <name type="common">Campylobacter pylori</name>
    <dbReference type="NCBI Taxonomy" id="210"/>
    <lineage>
        <taxon>Bacteria</taxon>
        <taxon>Pseudomonadati</taxon>
        <taxon>Campylobacterota</taxon>
        <taxon>Epsilonproteobacteria</taxon>
        <taxon>Campylobacterales</taxon>
        <taxon>Helicobacteraceae</taxon>
        <taxon>Helicobacter</taxon>
    </lineage>
</organism>
<name>A0A060PML3_HELPX</name>
<proteinExistence type="predicted"/>
<reference evidence="1" key="1">
    <citation type="submission" date="2013-11" db="EMBL/GenBank/DDBJ databases">
        <title>Estimation of Helicobacter pylori bacteriophage ecology using H. pylori isolates.</title>
        <authorList>
            <person name="Uchiyama J."/>
            <person name="Takemura-Uchiyama I."/>
            <person name="Ujihara T."/>
            <person name="Matsuzaki S."/>
        </authorList>
    </citation>
    <scope>NUCLEOTIDE SEQUENCE</scope>
    <source>
        <strain evidence="1">NY40</strain>
    </source>
</reference>
<dbReference type="EMBL" id="AB889604">
    <property type="protein sequence ID" value="BAO96719.1"/>
    <property type="molecule type" value="Genomic_DNA"/>
</dbReference>
<dbReference type="AlphaFoldDB" id="A0A060PML3"/>
<accession>A0A060PML3</accession>